<dbReference type="SUPFAM" id="SSF81891">
    <property type="entry name" value="Poly A polymerase C-terminal region-like"/>
    <property type="match status" value="1"/>
</dbReference>
<proteinExistence type="predicted"/>
<protein>
    <submittedName>
        <fullName evidence="1">Uncharacterized protein</fullName>
    </submittedName>
</protein>
<organism evidence="1 2">
    <name type="scientific">Candidatus Sungbacteria bacterium RIFCSPLOWO2_01_FULL_47_10</name>
    <dbReference type="NCBI Taxonomy" id="1802276"/>
    <lineage>
        <taxon>Bacteria</taxon>
        <taxon>Candidatus Sungiibacteriota</taxon>
    </lineage>
</organism>
<name>A0A1G2L2D4_9BACT</name>
<dbReference type="EMBL" id="MHQO01000043">
    <property type="protein sequence ID" value="OHA05815.1"/>
    <property type="molecule type" value="Genomic_DNA"/>
</dbReference>
<evidence type="ECO:0000313" key="1">
    <source>
        <dbReference type="EMBL" id="OHA05815.1"/>
    </source>
</evidence>
<dbReference type="Gene3D" id="1.10.3090.10">
    <property type="entry name" value="cca-adding enzyme, domain 2"/>
    <property type="match status" value="1"/>
</dbReference>
<gene>
    <name evidence="1" type="ORF">A2934_04455</name>
</gene>
<comment type="caution">
    <text evidence="1">The sequence shown here is derived from an EMBL/GenBank/DDBJ whole genome shotgun (WGS) entry which is preliminary data.</text>
</comment>
<dbReference type="AlphaFoldDB" id="A0A1G2L2D4"/>
<dbReference type="Proteomes" id="UP000177982">
    <property type="component" value="Unassembled WGS sequence"/>
</dbReference>
<evidence type="ECO:0000313" key="2">
    <source>
        <dbReference type="Proteomes" id="UP000177982"/>
    </source>
</evidence>
<reference evidence="1 2" key="1">
    <citation type="journal article" date="2016" name="Nat. Commun.">
        <title>Thousands of microbial genomes shed light on interconnected biogeochemical processes in an aquifer system.</title>
        <authorList>
            <person name="Anantharaman K."/>
            <person name="Brown C.T."/>
            <person name="Hug L.A."/>
            <person name="Sharon I."/>
            <person name="Castelle C.J."/>
            <person name="Probst A.J."/>
            <person name="Thomas B.C."/>
            <person name="Singh A."/>
            <person name="Wilkins M.J."/>
            <person name="Karaoz U."/>
            <person name="Brodie E.L."/>
            <person name="Williams K.H."/>
            <person name="Hubbard S.S."/>
            <person name="Banfield J.F."/>
        </authorList>
    </citation>
    <scope>NUCLEOTIDE SEQUENCE [LARGE SCALE GENOMIC DNA]</scope>
</reference>
<accession>A0A1G2L2D4</accession>
<sequence>MSFEILTRLRFPSQTAEKIAILVRWHLFNYKLQRDVEEEIRRELNEEKHPRDPEDIELKGENYTTDASIRRLIRNVGPEHMDDLVKVRICDRIGSGVPKAIPYRLRHFQFRVEKILREGEAIKVTMLNINGNDLQSALGLSQSPRIGHILASLLEEVIDDPSKNDIALLEKRARELNELSDGELIAIRKRSREKVELIEGAREKEIKKKYWVR</sequence>